<keyword evidence="1" id="KW-1133">Transmembrane helix</keyword>
<evidence type="ECO:0000313" key="2">
    <source>
        <dbReference type="EMBL" id="PNG27539.1"/>
    </source>
</evidence>
<dbReference type="EMBL" id="PDZR01000001">
    <property type="protein sequence ID" value="PNG27539.1"/>
    <property type="molecule type" value="Genomic_DNA"/>
</dbReference>
<evidence type="ECO:0000256" key="1">
    <source>
        <dbReference type="SAM" id="Phobius"/>
    </source>
</evidence>
<name>A0A2J7TL98_METSI</name>
<reference evidence="2 3" key="1">
    <citation type="submission" date="2017-10" db="EMBL/GenBank/DDBJ databases">
        <title>Genome announcement of Methylocella silvestris TVC from permafrost.</title>
        <authorList>
            <person name="Wang J."/>
            <person name="Geng K."/>
            <person name="Ul-Haque F."/>
            <person name="Crombie A.T."/>
            <person name="Street L.E."/>
            <person name="Wookey P.A."/>
            <person name="Murrell J.C."/>
            <person name="Pratscher J."/>
        </authorList>
    </citation>
    <scope>NUCLEOTIDE SEQUENCE [LARGE SCALE GENOMIC DNA]</scope>
    <source>
        <strain evidence="2 3">TVC</strain>
    </source>
</reference>
<proteinExistence type="predicted"/>
<dbReference type="AlphaFoldDB" id="A0A2J7TL98"/>
<protein>
    <submittedName>
        <fullName evidence="2">Uncharacterized protein</fullName>
    </submittedName>
</protein>
<dbReference type="Proteomes" id="UP000236286">
    <property type="component" value="Unassembled WGS sequence"/>
</dbReference>
<sequence length="169" mass="17583">MITQCRRPAPGKFGSRSRARIFGLSAPPPRLPAKILVMMRSDGAVMISRAESLAGAPLAGVATPVMFAFRSVEEADAVMVGARRRLAGDARQTDGWLAGVSAGRAAADIKAEAKGLSYSFEVIHPALKGAPILGGRGRGWAWRLAVAAFYAIVLAAAALTGLVIGIELT</sequence>
<organism evidence="2 3">
    <name type="scientific">Methylocella silvestris</name>
    <dbReference type="NCBI Taxonomy" id="199596"/>
    <lineage>
        <taxon>Bacteria</taxon>
        <taxon>Pseudomonadati</taxon>
        <taxon>Pseudomonadota</taxon>
        <taxon>Alphaproteobacteria</taxon>
        <taxon>Hyphomicrobiales</taxon>
        <taxon>Beijerinckiaceae</taxon>
        <taxon>Methylocella</taxon>
    </lineage>
</organism>
<comment type="caution">
    <text evidence="2">The sequence shown here is derived from an EMBL/GenBank/DDBJ whole genome shotgun (WGS) entry which is preliminary data.</text>
</comment>
<gene>
    <name evidence="2" type="ORF">CR492_01005</name>
</gene>
<feature type="transmembrane region" description="Helical" evidence="1">
    <location>
        <begin position="144"/>
        <end position="166"/>
    </location>
</feature>
<keyword evidence="1" id="KW-0472">Membrane</keyword>
<keyword evidence="1" id="KW-0812">Transmembrane</keyword>
<evidence type="ECO:0000313" key="3">
    <source>
        <dbReference type="Proteomes" id="UP000236286"/>
    </source>
</evidence>
<accession>A0A2J7TL98</accession>